<comment type="caution">
    <text evidence="2">The sequence shown here is derived from an EMBL/GenBank/DDBJ whole genome shotgun (WGS) entry which is preliminary data.</text>
</comment>
<feature type="transmembrane region" description="Helical" evidence="1">
    <location>
        <begin position="41"/>
        <end position="59"/>
    </location>
</feature>
<reference evidence="2" key="1">
    <citation type="journal article" date="2013" name="Environ. Microbiol.">
        <title>Microbiota from the distal guts of lean and obese adolescents exhibit partial functional redundancy besides clear differences in community structure.</title>
        <authorList>
            <person name="Ferrer M."/>
            <person name="Ruiz A."/>
            <person name="Lanza F."/>
            <person name="Haange S.B."/>
            <person name="Oberbach A."/>
            <person name="Till H."/>
            <person name="Bargiela R."/>
            <person name="Campoy C."/>
            <person name="Segura M.T."/>
            <person name="Richter M."/>
            <person name="von Bergen M."/>
            <person name="Seifert J."/>
            <person name="Suarez A."/>
        </authorList>
    </citation>
    <scope>NUCLEOTIDE SEQUENCE</scope>
</reference>
<keyword evidence="1" id="KW-0812">Transmembrane</keyword>
<dbReference type="AlphaFoldDB" id="K1SHF6"/>
<feature type="transmembrane region" description="Helical" evidence="1">
    <location>
        <begin position="71"/>
        <end position="88"/>
    </location>
</feature>
<name>K1SHF6_9ZZZZ</name>
<sequence length="89" mass="9971">MVAKPLCPLYKNIIKPLDRARYPELRYIFNKSLSRIPLKSYALLGLLGMFLFSFDYIRLNGIASGKGNSNISLLGSFSSLFMPILLVLG</sequence>
<keyword evidence="1" id="KW-0472">Membrane</keyword>
<proteinExistence type="predicted"/>
<keyword evidence="1" id="KW-1133">Transmembrane helix</keyword>
<accession>K1SHF6</accession>
<organism evidence="2">
    <name type="scientific">human gut metagenome</name>
    <dbReference type="NCBI Taxonomy" id="408170"/>
    <lineage>
        <taxon>unclassified sequences</taxon>
        <taxon>metagenomes</taxon>
        <taxon>organismal metagenomes</taxon>
    </lineage>
</organism>
<evidence type="ECO:0000256" key="1">
    <source>
        <dbReference type="SAM" id="Phobius"/>
    </source>
</evidence>
<protein>
    <submittedName>
        <fullName evidence="2">Membrane protein</fullName>
    </submittedName>
</protein>
<gene>
    <name evidence="2" type="ORF">LEA_14558</name>
</gene>
<evidence type="ECO:0000313" key="2">
    <source>
        <dbReference type="EMBL" id="EKC57003.1"/>
    </source>
</evidence>
<feature type="non-terminal residue" evidence="2">
    <location>
        <position position="89"/>
    </location>
</feature>
<dbReference type="EMBL" id="AJWY01009912">
    <property type="protein sequence ID" value="EKC57003.1"/>
    <property type="molecule type" value="Genomic_DNA"/>
</dbReference>